<dbReference type="PANTHER" id="PTHR30290:SF38">
    <property type="entry name" value="D,D-DIPEPTIDE-BINDING PERIPLASMIC PROTEIN DDPA-RELATED"/>
    <property type="match status" value="1"/>
</dbReference>
<keyword evidence="5" id="KW-1185">Reference proteome</keyword>
<dbReference type="InterPro" id="IPR039424">
    <property type="entry name" value="SBP_5"/>
</dbReference>
<dbReference type="InterPro" id="IPR030678">
    <property type="entry name" value="Peptide/Ni-bd"/>
</dbReference>
<comment type="similarity">
    <text evidence="1">Belongs to the bacterial solute-binding protein 5 family.</text>
</comment>
<dbReference type="GO" id="GO:0043190">
    <property type="term" value="C:ATP-binding cassette (ABC) transporter complex"/>
    <property type="evidence" value="ECO:0007669"/>
    <property type="project" value="InterPro"/>
</dbReference>
<dbReference type="PANTHER" id="PTHR30290">
    <property type="entry name" value="PERIPLASMIC BINDING COMPONENT OF ABC TRANSPORTER"/>
    <property type="match status" value="1"/>
</dbReference>
<dbReference type="Gene3D" id="3.10.105.10">
    <property type="entry name" value="Dipeptide-binding Protein, Domain 3"/>
    <property type="match status" value="1"/>
</dbReference>
<feature type="domain" description="Solute-binding protein family 5" evidence="3">
    <location>
        <begin position="78"/>
        <end position="408"/>
    </location>
</feature>
<keyword evidence="2" id="KW-0732">Signal</keyword>
<dbReference type="GO" id="GO:1904680">
    <property type="term" value="F:peptide transmembrane transporter activity"/>
    <property type="evidence" value="ECO:0007669"/>
    <property type="project" value="TreeGrafter"/>
</dbReference>
<evidence type="ECO:0000256" key="1">
    <source>
        <dbReference type="ARBA" id="ARBA00005695"/>
    </source>
</evidence>
<evidence type="ECO:0000313" key="5">
    <source>
        <dbReference type="Proteomes" id="UP000515240"/>
    </source>
</evidence>
<reference evidence="4 5" key="1">
    <citation type="journal article" date="2020" name="G3 (Bethesda)">
        <title>CeMbio - The Caenorhabditis elegans Microbiome Resource.</title>
        <authorList>
            <person name="Dirksen P."/>
            <person name="Assie A."/>
            <person name="Zimmermann J."/>
            <person name="Zhang F."/>
            <person name="Tietje A.M."/>
            <person name="Marsh S.A."/>
            <person name="Felix M.A."/>
            <person name="Shapira M."/>
            <person name="Kaleta C."/>
            <person name="Schulenburg H."/>
            <person name="Samuel B."/>
        </authorList>
    </citation>
    <scope>NUCLEOTIDE SEQUENCE [LARGE SCALE GENOMIC DNA]</scope>
    <source>
        <strain evidence="4 5">BIGb0172</strain>
    </source>
</reference>
<organism evidence="4 5">
    <name type="scientific">Comamonas piscis</name>
    <dbReference type="NCBI Taxonomy" id="1562974"/>
    <lineage>
        <taxon>Bacteria</taxon>
        <taxon>Pseudomonadati</taxon>
        <taxon>Pseudomonadota</taxon>
        <taxon>Betaproteobacteria</taxon>
        <taxon>Burkholderiales</taxon>
        <taxon>Comamonadaceae</taxon>
        <taxon>Comamonas</taxon>
    </lineage>
</organism>
<dbReference type="KEGG" id="cpis:HS961_02240"/>
<sequence>MDIGPQDKPQWMRWALAVLLLCCLVGLAPAKAASDRLRIGIPLEPSSFDITSTSAATASEITYANVFEGLTIIDGQGQIKPRLAQSWTLSPDGKQVDVLLRRNVRYHDGKPFNATTAAFSLQRLLQMKNTNAYLEWFDKLVSVEAKDEYLLRIRLSEPDALLSYALAMPGAVMVHPDSAASNASTPVGTGPYQVEKWTKGKSITLVRNDQWWDSRKPAIRMADFLFMSSAAETENMLAEGRIDALSSVTRLTASFMARTDYVMGQRGVEGKLLIAMNNARAPLNDIRVRRAINHALDRSRYQDIYGGSIEVLPIGSHFSPHHPAYVDLVQRYPYDTDAAKALLAQAQVAPGTSLRLAVPPTDYGRYGSLVVAAQLEAIGLQVEIIRMDWPTWLDQVMKKKDYDLSLIMHVEPMDMGIYARDDYYFNYNNRVFKKIWEKLRASASPQELDEWLVQAQKQLAEDAVNAFIVVRPERNFMRKGLVGMWSQCPIPTFALEDLRWQN</sequence>
<dbReference type="EMBL" id="CP058554">
    <property type="protein sequence ID" value="QMV71749.1"/>
    <property type="molecule type" value="Genomic_DNA"/>
</dbReference>
<dbReference type="Proteomes" id="UP000515240">
    <property type="component" value="Chromosome"/>
</dbReference>
<name>A0A7G5ECM4_9BURK</name>
<dbReference type="GO" id="GO:0030288">
    <property type="term" value="C:outer membrane-bounded periplasmic space"/>
    <property type="evidence" value="ECO:0007669"/>
    <property type="project" value="UniProtKB-ARBA"/>
</dbReference>
<proteinExistence type="inferred from homology"/>
<dbReference type="Pfam" id="PF00496">
    <property type="entry name" value="SBP_bac_5"/>
    <property type="match status" value="1"/>
</dbReference>
<dbReference type="GO" id="GO:0015833">
    <property type="term" value="P:peptide transport"/>
    <property type="evidence" value="ECO:0007669"/>
    <property type="project" value="TreeGrafter"/>
</dbReference>
<dbReference type="Gene3D" id="3.40.190.10">
    <property type="entry name" value="Periplasmic binding protein-like II"/>
    <property type="match status" value="1"/>
</dbReference>
<dbReference type="AlphaFoldDB" id="A0A7G5ECM4"/>
<dbReference type="InterPro" id="IPR000914">
    <property type="entry name" value="SBP_5_dom"/>
</dbReference>
<dbReference type="PIRSF" id="PIRSF002741">
    <property type="entry name" value="MppA"/>
    <property type="match status" value="1"/>
</dbReference>
<evidence type="ECO:0000259" key="3">
    <source>
        <dbReference type="Pfam" id="PF00496"/>
    </source>
</evidence>
<dbReference type="RefSeq" id="WP_182326182.1">
    <property type="nucleotide sequence ID" value="NZ_CP058554.1"/>
</dbReference>
<dbReference type="SUPFAM" id="SSF53850">
    <property type="entry name" value="Periplasmic binding protein-like II"/>
    <property type="match status" value="1"/>
</dbReference>
<evidence type="ECO:0000256" key="2">
    <source>
        <dbReference type="ARBA" id="ARBA00022729"/>
    </source>
</evidence>
<protein>
    <submittedName>
        <fullName evidence="4">ABC transporter substrate-binding protein</fullName>
    </submittedName>
</protein>
<gene>
    <name evidence="4" type="ORF">HS961_02240</name>
</gene>
<evidence type="ECO:0000313" key="4">
    <source>
        <dbReference type="EMBL" id="QMV71749.1"/>
    </source>
</evidence>
<accession>A0A7G5ECM4</accession>